<dbReference type="STRING" id="246404.A0A507DKA2"/>
<dbReference type="Proteomes" id="UP000320333">
    <property type="component" value="Unassembled WGS sequence"/>
</dbReference>
<dbReference type="SUPFAM" id="SSF56672">
    <property type="entry name" value="DNA/RNA polymerases"/>
    <property type="match status" value="1"/>
</dbReference>
<dbReference type="PANTHER" id="PTHR33050:SF7">
    <property type="entry name" value="RIBONUCLEASE H"/>
    <property type="match status" value="1"/>
</dbReference>
<proteinExistence type="predicted"/>
<organism evidence="4 5">
    <name type="scientific">Chytriomyces confervae</name>
    <dbReference type="NCBI Taxonomy" id="246404"/>
    <lineage>
        <taxon>Eukaryota</taxon>
        <taxon>Fungi</taxon>
        <taxon>Fungi incertae sedis</taxon>
        <taxon>Chytridiomycota</taxon>
        <taxon>Chytridiomycota incertae sedis</taxon>
        <taxon>Chytridiomycetes</taxon>
        <taxon>Chytridiales</taxon>
        <taxon>Chytriomycetaceae</taxon>
        <taxon>Chytriomyces</taxon>
    </lineage>
</organism>
<keyword evidence="5" id="KW-1185">Reference proteome</keyword>
<dbReference type="GO" id="GO:0006310">
    <property type="term" value="P:DNA recombination"/>
    <property type="evidence" value="ECO:0007669"/>
    <property type="project" value="UniProtKB-KW"/>
</dbReference>
<dbReference type="Gene3D" id="3.10.10.10">
    <property type="entry name" value="HIV Type 1 Reverse Transcriptase, subunit A, domain 1"/>
    <property type="match status" value="1"/>
</dbReference>
<dbReference type="GO" id="GO:0003677">
    <property type="term" value="F:DNA binding"/>
    <property type="evidence" value="ECO:0007669"/>
    <property type="project" value="InterPro"/>
</dbReference>
<keyword evidence="3" id="KW-0812">Transmembrane</keyword>
<dbReference type="SUPFAM" id="SSF56349">
    <property type="entry name" value="DNA breaking-rejoining enzymes"/>
    <property type="match status" value="1"/>
</dbReference>
<dbReference type="InterPro" id="IPR013762">
    <property type="entry name" value="Integrase-like_cat_sf"/>
</dbReference>
<dbReference type="InterPro" id="IPR043128">
    <property type="entry name" value="Rev_trsase/Diguanyl_cyclase"/>
</dbReference>
<feature type="region of interest" description="Disordered" evidence="2">
    <location>
        <begin position="248"/>
        <end position="291"/>
    </location>
</feature>
<dbReference type="Gene3D" id="1.10.443.10">
    <property type="entry name" value="Intergrase catalytic core"/>
    <property type="match status" value="1"/>
</dbReference>
<sequence length="1375" mass="150838">MADQPPTRATAWVLSAQYNALSDDMIAAIAALMEVNEPTRDTGFFYLRTHLVVPADVHADDAEDINALIALDVGNVPPPVPRVRCFAAAGREAAVIAAQLRMLPPPPPPPPADQPAANEPEPPATEPQQTAAAAHQKRPRGDDDSLQGRYNLLSLHFKAGLGTGDHKTHDAMENAMRAIHDTASALRDFDRLDTWAYAIALAQECKQAGLSTHATARRLADQLGESHSNFAVSSSTSKSICEESASELKHAKALSDKSDRSDKRSRTTPHGRPGNGPSGSSGSGSRSRNGCAHCKRADIPTHTEADCKSWSPPQFTSEFLAYNTISTAYVPPSPSIEEVLAGANGDPADLFLKSPDHFRAGAVNRDVLEAWRDVAAYSPQGAQILSWVEHSVNVEDFWAGPGRPAHTVIRNHTNITPDLNKFLDEALEADLASGASILLGPCESTPPPFLVYPIGIEPTKPRRIGDARYLNSFTKAPLHHPETLRHLTRWIGRFMSVADIKACYYNFRLHPDSWKYFGFRWKRQGVWCWFISTVLIFGWNVAAYVCFVMTGAIVARLRAYNIPCMVFYDDFAMGQLAGRAPLQGAQSATYILLALGEKLGLYFGRKSQITPTSSPVYLGFQIHLCERRLEITDKKRETFLALLHSFVHAAQVPFSTLERFTGKCAHLSFALQGGLAFTRRQYSALATGQCGKSIHITAPLRQELQEWLMVDTSSPDHWAGAEWLSPEHASVHINTRLETDANNHRIGGALIVNGQTTLMGEEVPDHLLPGEGVSINVREAYALLAAICQFAPHLKNKWVDVWLDSMVVVICLEHGSSKQLLINDILVLVWRLTRQINCRLVVHHFSSESNATADGITREDPRNDFRLADTCFELLERLHGPFSLDAMASSTNTKCARFYSRYACKGALAQNTLSMRLDASENAYVFPPFAMVSAVVQHFLHQACAFTIVVPELPEIWWVQLQHRAPNPTLLGAKGSSDTILGYMTVNEDYITKRASTLAGSSPSLPKPVTDEMSRLASFLESRTAKPPILPRSASPLDVVEFLIHKELNSRTQYHGITCNLAGTAKVGNRLNKRCDPLVCQIRAAAASIRTASSHIRTGYADLGPTGPWDPSTGRGNPGDSRLVSTHVDRLAKESGDSLVLPLQSTPLPVSFTRLLEADIYAKISDPSLPPMIRLQWRQLWCFTLLVGISGRRPGDLTRIRTPSVIWLPDRTRVVITLINGKTATASKPDRFVVDHPAFLTSLKLYARDCAWNGLSLSEGTPYVFFKMAEHKSPDKNAPGSAQNLNAAFQRTLKGMGIFEGETLYGFRVGNAVTTALNTSDPATLRAAGGWHSDESALRYSQFAIVATAAEAGAAHPADAARSWLAQRKELAFFI</sequence>
<feature type="compositionally biased region" description="Gly residues" evidence="2">
    <location>
        <begin position="273"/>
        <end position="282"/>
    </location>
</feature>
<name>A0A507DKA2_9FUNG</name>
<dbReference type="Gene3D" id="3.30.70.270">
    <property type="match status" value="1"/>
</dbReference>
<reference evidence="4 5" key="1">
    <citation type="journal article" date="2019" name="Sci. Rep.">
        <title>Comparative genomics of chytrid fungi reveal insights into the obligate biotrophic and pathogenic lifestyle of Synchytrium endobioticum.</title>
        <authorList>
            <person name="van de Vossenberg B.T.L.H."/>
            <person name="Warris S."/>
            <person name="Nguyen H.D.T."/>
            <person name="van Gent-Pelzer M.P.E."/>
            <person name="Joly D.L."/>
            <person name="van de Geest H.C."/>
            <person name="Bonants P.J.M."/>
            <person name="Smith D.S."/>
            <person name="Levesque C.A."/>
            <person name="van der Lee T.A.J."/>
        </authorList>
    </citation>
    <scope>NUCLEOTIDE SEQUENCE [LARGE SCALE GENOMIC DNA]</scope>
    <source>
        <strain evidence="4 5">CBS 675.73</strain>
    </source>
</reference>
<feature type="compositionally biased region" description="Pro residues" evidence="2">
    <location>
        <begin position="103"/>
        <end position="113"/>
    </location>
</feature>
<evidence type="ECO:0000313" key="4">
    <source>
        <dbReference type="EMBL" id="TPX52129.1"/>
    </source>
</evidence>
<feature type="region of interest" description="Disordered" evidence="2">
    <location>
        <begin position="101"/>
        <end position="147"/>
    </location>
</feature>
<gene>
    <name evidence="4" type="ORF">CcCBS67573_g09932</name>
</gene>
<comment type="caution">
    <text evidence="4">The sequence shown here is derived from an EMBL/GenBank/DDBJ whole genome shotgun (WGS) entry which is preliminary data.</text>
</comment>
<dbReference type="InterPro" id="IPR011010">
    <property type="entry name" value="DNA_brk_join_enz"/>
</dbReference>
<evidence type="ECO:0008006" key="6">
    <source>
        <dbReference type="Google" id="ProtNLM"/>
    </source>
</evidence>
<feature type="transmembrane region" description="Helical" evidence="3">
    <location>
        <begin position="526"/>
        <end position="555"/>
    </location>
</feature>
<evidence type="ECO:0000313" key="5">
    <source>
        <dbReference type="Proteomes" id="UP000320333"/>
    </source>
</evidence>
<dbReference type="PANTHER" id="PTHR33050">
    <property type="entry name" value="REVERSE TRANSCRIPTASE DOMAIN-CONTAINING PROTEIN"/>
    <property type="match status" value="1"/>
</dbReference>
<evidence type="ECO:0000256" key="3">
    <source>
        <dbReference type="SAM" id="Phobius"/>
    </source>
</evidence>
<dbReference type="InterPro" id="IPR052055">
    <property type="entry name" value="Hepadnavirus_pol/RT"/>
</dbReference>
<dbReference type="InterPro" id="IPR043502">
    <property type="entry name" value="DNA/RNA_pol_sf"/>
</dbReference>
<evidence type="ECO:0000256" key="2">
    <source>
        <dbReference type="SAM" id="MobiDB-lite"/>
    </source>
</evidence>
<dbReference type="OrthoDB" id="1101852at2759"/>
<protein>
    <recommendedName>
        <fullName evidence="6">RNase H type-1 domain-containing protein</fullName>
    </recommendedName>
</protein>
<keyword evidence="3" id="KW-1133">Transmembrane helix</keyword>
<keyword evidence="1" id="KW-0233">DNA recombination</keyword>
<feature type="compositionally biased region" description="Basic and acidic residues" evidence="2">
    <location>
        <begin position="248"/>
        <end position="265"/>
    </location>
</feature>
<dbReference type="EMBL" id="QEAP01001070">
    <property type="protein sequence ID" value="TPX52129.1"/>
    <property type="molecule type" value="Genomic_DNA"/>
</dbReference>
<accession>A0A507DKA2</accession>
<evidence type="ECO:0000256" key="1">
    <source>
        <dbReference type="ARBA" id="ARBA00023172"/>
    </source>
</evidence>
<keyword evidence="3" id="KW-0472">Membrane</keyword>
<dbReference type="GO" id="GO:0015074">
    <property type="term" value="P:DNA integration"/>
    <property type="evidence" value="ECO:0007669"/>
    <property type="project" value="InterPro"/>
</dbReference>